<evidence type="ECO:0000259" key="2">
    <source>
        <dbReference type="Pfam" id="PF00808"/>
    </source>
</evidence>
<dbReference type="EMBL" id="HE797054">
    <property type="protein sequence ID" value="CCM01870.1"/>
    <property type="molecule type" value="Genomic_DNA"/>
</dbReference>
<dbReference type="AlphaFoldDB" id="J4GNT4"/>
<dbReference type="InterPro" id="IPR009072">
    <property type="entry name" value="Histone-fold"/>
</dbReference>
<dbReference type="HOGENOM" id="CLU_042061_0_0_1"/>
<name>J4GNT4_9APHY</name>
<dbReference type="InterPro" id="IPR003958">
    <property type="entry name" value="CBFA_NFYB_domain"/>
</dbReference>
<evidence type="ECO:0000256" key="1">
    <source>
        <dbReference type="SAM" id="MobiDB-lite"/>
    </source>
</evidence>
<feature type="region of interest" description="Disordered" evidence="1">
    <location>
        <begin position="338"/>
        <end position="362"/>
    </location>
</feature>
<dbReference type="InParanoid" id="J4GNT4"/>
<organism evidence="3 4">
    <name type="scientific">Fibroporia radiculosa</name>
    <dbReference type="NCBI Taxonomy" id="599839"/>
    <lineage>
        <taxon>Eukaryota</taxon>
        <taxon>Fungi</taxon>
        <taxon>Dikarya</taxon>
        <taxon>Basidiomycota</taxon>
        <taxon>Agaricomycotina</taxon>
        <taxon>Agaricomycetes</taxon>
        <taxon>Polyporales</taxon>
        <taxon>Fibroporiaceae</taxon>
        <taxon>Fibroporia</taxon>
    </lineage>
</organism>
<sequence>MALGSTSISGLHPIFPYDVDNEDEEEVDQLDSDLDDEDEVPFNDTNPSTKTRPRKTGERIPGHTLIPTSRVENILHADGGGGHMSKEALFMLSVATEEFVKRLAEAGQRIANSSRRSVLLSPASVTRNYPEFTFLNDMIPPPMTLAQALELRATRAKELADDDPAIAPAVVQSTLLVSSASQGLSQHPKIKANRSRQTNGREKTNGSASASSSRRQRDSRGRWSQNDQTNGAGDSDGVSTNAVTRPSSARIRGRSARVSDTRQVAPSNGYQNGVSPTSWGAMLPPPSSPAAPRNTRLDGATLHSISGVHSDDSWSPPQYTDPASAYIEDHRIAVNSIRGNGMTDAPGRTIYSQQRPPQPNNR</sequence>
<dbReference type="Proteomes" id="UP000006352">
    <property type="component" value="Unassembled WGS sequence"/>
</dbReference>
<dbReference type="SUPFAM" id="SSF47113">
    <property type="entry name" value="Histone-fold"/>
    <property type="match status" value="1"/>
</dbReference>
<proteinExistence type="predicted"/>
<keyword evidence="4" id="KW-1185">Reference proteome</keyword>
<dbReference type="Pfam" id="PF00808">
    <property type="entry name" value="CBFD_NFYB_HMF"/>
    <property type="match status" value="1"/>
</dbReference>
<dbReference type="OrthoDB" id="636685at2759"/>
<feature type="compositionally biased region" description="Polar residues" evidence="1">
    <location>
        <begin position="261"/>
        <end position="278"/>
    </location>
</feature>
<reference evidence="3 4" key="1">
    <citation type="journal article" date="2012" name="Appl. Environ. Microbiol.">
        <title>Short-read sequencing for genomic analysis of the brown rot fungus Fibroporia radiculosa.</title>
        <authorList>
            <person name="Tang J.D."/>
            <person name="Perkins A.D."/>
            <person name="Sonstegard T.S."/>
            <person name="Schroeder S.G."/>
            <person name="Burgess S.C."/>
            <person name="Diehl S.V."/>
        </authorList>
    </citation>
    <scope>NUCLEOTIDE SEQUENCE [LARGE SCALE GENOMIC DNA]</scope>
    <source>
        <strain evidence="3 4">TFFH 294</strain>
    </source>
</reference>
<protein>
    <recommendedName>
        <fullName evidence="2">Transcription factor CBF/NF-Y/archaeal histone domain-containing protein</fullName>
    </recommendedName>
</protein>
<evidence type="ECO:0000313" key="3">
    <source>
        <dbReference type="EMBL" id="CCM01870.1"/>
    </source>
</evidence>
<dbReference type="Gene3D" id="1.10.20.10">
    <property type="entry name" value="Histone, subunit A"/>
    <property type="match status" value="1"/>
</dbReference>
<feature type="compositionally biased region" description="Acidic residues" evidence="1">
    <location>
        <begin position="19"/>
        <end position="41"/>
    </location>
</feature>
<dbReference type="STRING" id="599839.J4GNT4"/>
<dbReference type="GeneID" id="24096781"/>
<feature type="domain" description="Transcription factor CBF/NF-Y/archaeal histone" evidence="2">
    <location>
        <begin position="66"/>
        <end position="116"/>
    </location>
</feature>
<gene>
    <name evidence="3" type="ORF">FIBRA_03941</name>
</gene>
<accession>J4GNT4</accession>
<feature type="compositionally biased region" description="Polar residues" evidence="1">
    <location>
        <begin position="226"/>
        <end position="247"/>
    </location>
</feature>
<dbReference type="GO" id="GO:0046982">
    <property type="term" value="F:protein heterodimerization activity"/>
    <property type="evidence" value="ECO:0007669"/>
    <property type="project" value="InterPro"/>
</dbReference>
<dbReference type="RefSeq" id="XP_012181153.1">
    <property type="nucleotide sequence ID" value="XM_012325763.1"/>
</dbReference>
<feature type="region of interest" description="Disordered" evidence="1">
    <location>
        <begin position="1"/>
        <end position="63"/>
    </location>
</feature>
<evidence type="ECO:0000313" key="4">
    <source>
        <dbReference type="Proteomes" id="UP000006352"/>
    </source>
</evidence>
<feature type="region of interest" description="Disordered" evidence="1">
    <location>
        <begin position="180"/>
        <end position="294"/>
    </location>
</feature>